<evidence type="ECO:0000313" key="2">
    <source>
        <dbReference type="Proteomes" id="UP000217790"/>
    </source>
</evidence>
<dbReference type="InterPro" id="IPR041078">
    <property type="entry name" value="Plavaka"/>
</dbReference>
<dbReference type="OMA" id="ELMICTS"/>
<dbReference type="OrthoDB" id="3239511at2759"/>
<dbReference type="AlphaFoldDB" id="A0A2H3CQD2"/>
<organism evidence="1 2">
    <name type="scientific">Armillaria gallica</name>
    <name type="common">Bulbous honey fungus</name>
    <name type="synonym">Armillaria bulbosa</name>
    <dbReference type="NCBI Taxonomy" id="47427"/>
    <lineage>
        <taxon>Eukaryota</taxon>
        <taxon>Fungi</taxon>
        <taxon>Dikarya</taxon>
        <taxon>Basidiomycota</taxon>
        <taxon>Agaricomycotina</taxon>
        <taxon>Agaricomycetes</taxon>
        <taxon>Agaricomycetidae</taxon>
        <taxon>Agaricales</taxon>
        <taxon>Marasmiineae</taxon>
        <taxon>Physalacriaceae</taxon>
        <taxon>Armillaria</taxon>
    </lineage>
</organism>
<accession>A0A2H3CQD2</accession>
<protein>
    <submittedName>
        <fullName evidence="1">Uncharacterized protein</fullName>
    </submittedName>
</protein>
<feature type="non-terminal residue" evidence="1">
    <location>
        <position position="1"/>
    </location>
</feature>
<reference evidence="2" key="1">
    <citation type="journal article" date="2017" name="Nat. Ecol. Evol.">
        <title>Genome expansion and lineage-specific genetic innovations in the forest pathogenic fungi Armillaria.</title>
        <authorList>
            <person name="Sipos G."/>
            <person name="Prasanna A.N."/>
            <person name="Walter M.C."/>
            <person name="O'Connor E."/>
            <person name="Balint B."/>
            <person name="Krizsan K."/>
            <person name="Kiss B."/>
            <person name="Hess J."/>
            <person name="Varga T."/>
            <person name="Slot J."/>
            <person name="Riley R."/>
            <person name="Boka B."/>
            <person name="Rigling D."/>
            <person name="Barry K."/>
            <person name="Lee J."/>
            <person name="Mihaltcheva S."/>
            <person name="LaButti K."/>
            <person name="Lipzen A."/>
            <person name="Waldron R."/>
            <person name="Moloney N.M."/>
            <person name="Sperisen C."/>
            <person name="Kredics L."/>
            <person name="Vagvoelgyi C."/>
            <person name="Patrignani A."/>
            <person name="Fitzpatrick D."/>
            <person name="Nagy I."/>
            <person name="Doyle S."/>
            <person name="Anderson J.B."/>
            <person name="Grigoriev I.V."/>
            <person name="Gueldener U."/>
            <person name="Muensterkoetter M."/>
            <person name="Nagy L.G."/>
        </authorList>
    </citation>
    <scope>NUCLEOTIDE SEQUENCE [LARGE SCALE GENOMIC DNA]</scope>
    <source>
        <strain evidence="2">Ar21-2</strain>
    </source>
</reference>
<evidence type="ECO:0000313" key="1">
    <source>
        <dbReference type="EMBL" id="PBK85255.1"/>
    </source>
</evidence>
<name>A0A2H3CQD2_ARMGA</name>
<dbReference type="EMBL" id="KZ293692">
    <property type="protein sequence ID" value="PBK85255.1"/>
    <property type="molecule type" value="Genomic_DNA"/>
</dbReference>
<dbReference type="InParanoid" id="A0A2H3CQD2"/>
<proteinExistence type="predicted"/>
<dbReference type="Pfam" id="PF18759">
    <property type="entry name" value="Plavaka"/>
    <property type="match status" value="1"/>
</dbReference>
<gene>
    <name evidence="1" type="ORF">ARMGADRAFT_942251</name>
</gene>
<keyword evidence="2" id="KW-1185">Reference proteome</keyword>
<sequence length="405" mass="46584">SALPIDGKLICYIIYTDKTHLSSFETVQGYPVIVRLGNLPAHIHNRQGVGGGRVISWLPIVSDEPKHHSKSYYADLKRAIWHKAFEIILSSINNKSNTGAWMQPPRPDSDAAPWHIFSTIMILSADYEEQCIMSLIRGSSSGFSCNICVVYKDKQDEMNEEYRLQTSVWSQELYNETTKLSSASITHKSIQNVFWSIEHYNIHQALSFDCLHAFHNGLFGDHLHKELMICTSNKYLASFTQLIPKTRLANFSSWKDLYHFKQGFINVMFTDGRKYEALKKQLIFIAHNILTSKSDPIGYILLQALQVYMELDMYARLSLHTSSIFQARQTKQSIFITLIEEYEVAKQAALEADKASLKKLPKNWDFPKIHLLKHLFDDIEAKGVTFNYNTKPNESMHGSFKELYQ</sequence>
<dbReference type="Proteomes" id="UP000217790">
    <property type="component" value="Unassembled WGS sequence"/>
</dbReference>